<evidence type="ECO:0000256" key="1">
    <source>
        <dbReference type="SAM" id="Coils"/>
    </source>
</evidence>
<keyword evidence="1" id="KW-0175">Coiled coil</keyword>
<feature type="region of interest" description="Disordered" evidence="2">
    <location>
        <begin position="504"/>
        <end position="523"/>
    </location>
</feature>
<feature type="region of interest" description="Disordered" evidence="2">
    <location>
        <begin position="412"/>
        <end position="432"/>
    </location>
</feature>
<accession>A0A9J6E665</accession>
<feature type="domain" description="Transposable element P transposase-like RNase H C-terminal" evidence="3">
    <location>
        <begin position="76"/>
        <end position="104"/>
    </location>
</feature>
<evidence type="ECO:0000313" key="5">
    <source>
        <dbReference type="Proteomes" id="UP000821866"/>
    </source>
</evidence>
<dbReference type="EMBL" id="JABSTU010000005">
    <property type="protein sequence ID" value="KAH8029798.1"/>
    <property type="molecule type" value="Genomic_DNA"/>
</dbReference>
<dbReference type="PANTHER" id="PTHR47577">
    <property type="entry name" value="THAP DOMAIN-CONTAINING PROTEIN 6"/>
    <property type="match status" value="1"/>
</dbReference>
<dbReference type="InterPro" id="IPR048367">
    <property type="entry name" value="TNP-like_RNaseH_C"/>
</dbReference>
<dbReference type="VEuPathDB" id="VectorBase:LOC119182074"/>
<protein>
    <recommendedName>
        <fullName evidence="3">Transposable element P transposase-like RNase H C-terminal domain-containing protein</fullName>
    </recommendedName>
</protein>
<proteinExistence type="predicted"/>
<comment type="caution">
    <text evidence="4">The sequence shown here is derived from an EMBL/GenBank/DDBJ whole genome shotgun (WGS) entry which is preliminary data.</text>
</comment>
<reference evidence="4" key="1">
    <citation type="journal article" date="2020" name="Cell">
        <title>Large-Scale Comparative Analyses of Tick Genomes Elucidate Their Genetic Diversity and Vector Capacities.</title>
        <authorList>
            <consortium name="Tick Genome and Microbiome Consortium (TIGMIC)"/>
            <person name="Jia N."/>
            <person name="Wang J."/>
            <person name="Shi W."/>
            <person name="Du L."/>
            <person name="Sun Y."/>
            <person name="Zhan W."/>
            <person name="Jiang J.F."/>
            <person name="Wang Q."/>
            <person name="Zhang B."/>
            <person name="Ji P."/>
            <person name="Bell-Sakyi L."/>
            <person name="Cui X.M."/>
            <person name="Yuan T.T."/>
            <person name="Jiang B.G."/>
            <person name="Yang W.F."/>
            <person name="Lam T.T."/>
            <person name="Chang Q.C."/>
            <person name="Ding S.J."/>
            <person name="Wang X.J."/>
            <person name="Zhu J.G."/>
            <person name="Ruan X.D."/>
            <person name="Zhao L."/>
            <person name="Wei J.T."/>
            <person name="Ye R.Z."/>
            <person name="Que T.C."/>
            <person name="Du C.H."/>
            <person name="Zhou Y.H."/>
            <person name="Cheng J.X."/>
            <person name="Dai P.F."/>
            <person name="Guo W.B."/>
            <person name="Han X.H."/>
            <person name="Huang E.J."/>
            <person name="Li L.F."/>
            <person name="Wei W."/>
            <person name="Gao Y.C."/>
            <person name="Liu J.Z."/>
            <person name="Shao H.Z."/>
            <person name="Wang X."/>
            <person name="Wang C.C."/>
            <person name="Yang T.C."/>
            <person name="Huo Q.B."/>
            <person name="Li W."/>
            <person name="Chen H.Y."/>
            <person name="Chen S.E."/>
            <person name="Zhou L.G."/>
            <person name="Ni X.B."/>
            <person name="Tian J.H."/>
            <person name="Sheng Y."/>
            <person name="Liu T."/>
            <person name="Pan Y.S."/>
            <person name="Xia L.Y."/>
            <person name="Li J."/>
            <person name="Zhao F."/>
            <person name="Cao W.C."/>
        </authorList>
    </citation>
    <scope>NUCLEOTIDE SEQUENCE</scope>
    <source>
        <strain evidence="4">Rmic-2018</strain>
    </source>
</reference>
<gene>
    <name evidence="4" type="ORF">HPB51_004803</name>
</gene>
<dbReference type="Proteomes" id="UP000821866">
    <property type="component" value="Chromosome 3"/>
</dbReference>
<dbReference type="VEuPathDB" id="VectorBase:LOC119187680"/>
<feature type="compositionally biased region" description="Polar residues" evidence="2">
    <location>
        <begin position="412"/>
        <end position="425"/>
    </location>
</feature>
<dbReference type="Pfam" id="PF21789">
    <property type="entry name" value="TNP-like_RNaseH_C"/>
    <property type="match status" value="1"/>
</dbReference>
<organism evidence="4 5">
    <name type="scientific">Rhipicephalus microplus</name>
    <name type="common">Cattle tick</name>
    <name type="synonym">Boophilus microplus</name>
    <dbReference type="NCBI Taxonomy" id="6941"/>
    <lineage>
        <taxon>Eukaryota</taxon>
        <taxon>Metazoa</taxon>
        <taxon>Ecdysozoa</taxon>
        <taxon>Arthropoda</taxon>
        <taxon>Chelicerata</taxon>
        <taxon>Arachnida</taxon>
        <taxon>Acari</taxon>
        <taxon>Parasitiformes</taxon>
        <taxon>Ixodida</taxon>
        <taxon>Ixodoidea</taxon>
        <taxon>Ixodidae</taxon>
        <taxon>Rhipicephalinae</taxon>
        <taxon>Rhipicephalus</taxon>
        <taxon>Boophilus</taxon>
    </lineage>
</organism>
<keyword evidence="5" id="KW-1185">Reference proteome</keyword>
<reference evidence="4" key="2">
    <citation type="submission" date="2021-09" db="EMBL/GenBank/DDBJ databases">
        <authorList>
            <person name="Jia N."/>
            <person name="Wang J."/>
            <person name="Shi W."/>
            <person name="Du L."/>
            <person name="Sun Y."/>
            <person name="Zhan W."/>
            <person name="Jiang J."/>
            <person name="Wang Q."/>
            <person name="Zhang B."/>
            <person name="Ji P."/>
            <person name="Sakyi L.B."/>
            <person name="Cui X."/>
            <person name="Yuan T."/>
            <person name="Jiang B."/>
            <person name="Yang W."/>
            <person name="Lam T.T.-Y."/>
            <person name="Chang Q."/>
            <person name="Ding S."/>
            <person name="Wang X."/>
            <person name="Zhu J."/>
            <person name="Ruan X."/>
            <person name="Zhao L."/>
            <person name="Wei J."/>
            <person name="Que T."/>
            <person name="Du C."/>
            <person name="Cheng J."/>
            <person name="Dai P."/>
            <person name="Han X."/>
            <person name="Huang E."/>
            <person name="Gao Y."/>
            <person name="Liu J."/>
            <person name="Shao H."/>
            <person name="Ye R."/>
            <person name="Li L."/>
            <person name="Wei W."/>
            <person name="Wang X."/>
            <person name="Wang C."/>
            <person name="Huo Q."/>
            <person name="Li W."/>
            <person name="Guo W."/>
            <person name="Chen H."/>
            <person name="Chen S."/>
            <person name="Zhou L."/>
            <person name="Zhou L."/>
            <person name="Ni X."/>
            <person name="Tian J."/>
            <person name="Zhou Y."/>
            <person name="Sheng Y."/>
            <person name="Liu T."/>
            <person name="Pan Y."/>
            <person name="Xia L."/>
            <person name="Li J."/>
            <person name="Zhao F."/>
            <person name="Cao W."/>
        </authorList>
    </citation>
    <scope>NUCLEOTIDE SEQUENCE</scope>
    <source>
        <strain evidence="4">Rmic-2018</strain>
        <tissue evidence="4">Larvae</tissue>
    </source>
</reference>
<dbReference type="VEuPathDB" id="VectorBase:LOC119176607"/>
<evidence type="ECO:0000256" key="2">
    <source>
        <dbReference type="SAM" id="MobiDB-lite"/>
    </source>
</evidence>
<evidence type="ECO:0000313" key="4">
    <source>
        <dbReference type="EMBL" id="KAH8029798.1"/>
    </source>
</evidence>
<name>A0A9J6E665_RHIMP</name>
<dbReference type="PANTHER" id="PTHR47577:SF2">
    <property type="entry name" value="THAP DOMAIN CONTAINING 9"/>
    <property type="match status" value="1"/>
</dbReference>
<sequence>MTSRFPRQALRPDSASEDKLLLFLTYLTEWELHSGGRGGFLSASTAAGLRVTIASVLSLLTYLTENVGYKYLMTAKLSQDPVENLFGIVRQSSGCNTHPTPQQFLITVSCLSFYGLARSVSNGNAESGVLTALLEPDMMGDQTHEKSDVIKCFLSDDDIPSAGHQKQGPVKDHASCVEAKSDDCLIFYICGYVARKFLLKSQCGECHKLLLTKKDDVDCLAAAQYTRLRDDGGLLYPTGWLFRFIRRLENLFTATFSTQELHHESRMDIIALVKRNRQDRNGCASHAESLTAFYVTTRLPFFVKSLNRSKSNSRETPRYLKLSRYGLPLGKSSKQQLWPVQCCVRGPDLADELQKPFLVGAFVGPSKPDCANGFLKPFVFELKELLQSGTENTCANACDEFHEANQLQKVGNQQKGECHTPTSTKEPYALSRPPKCDHTWPSTSSVSLCVCENNLSTVPVLRTMYQASTLAHLASWHSPPSNYEQDCHGTAGLTHQLHCETQKDGSYGPLKSSGTSGSRRTIPDRNLCGTETAVLEAAMNLKSLRKSMLLLLARELNLEVALVVGGATGKPETASGAPFLFWCRSSWSHALQRHALQPETHTAGASAARTFRPGHLGATQVYQAGVPSAGINNIATATGLQNTRAERGRVGAAGGLALLHKRRAVENAASRSARPAAGPWPFRGCTLAEGEKTAGGAQLPTDAAVGFCATCRVAVHFKSHYKEQKFSLLVDESTDKGTVKHLSLVARVMNANGDVVDAFLDLVPVSDGTAQSLFSSLKAVFTSTEIPYERNLIGFAADGANVMMVAPRKRKPPRERALPAPRLNHKEVTDPADVPHAASDVVEMLPESSEAVSQETSTDNIEASYIRIANSSDETPAVKETQRDYAQLKKQLADIEKKYATLREHHSITTNTSQNLRKQVHKLETHVLKNLRGQLLSSKVFTMSDVTVCDNKLPPQYVKLEHVQAVVDYDAERELKVAPALSKVHVSCGHFTKMKVGVALQFFREAAPAVRFLVNEGLLDPAAETTAWFMDIVSKWYALMSSRHPTLSLSHRNMDKYSAALNTLRLAAETIKGMKMGATAQWKPSQAGLLISTTVVLRLQEVFLGNEG</sequence>
<feature type="coiled-coil region" evidence="1">
    <location>
        <begin position="878"/>
        <end position="905"/>
    </location>
</feature>
<evidence type="ECO:0000259" key="3">
    <source>
        <dbReference type="Pfam" id="PF21789"/>
    </source>
</evidence>
<dbReference type="AlphaFoldDB" id="A0A9J6E665"/>